<keyword evidence="3" id="KW-1185">Reference proteome</keyword>
<feature type="transmembrane region" description="Helical" evidence="1">
    <location>
        <begin position="6"/>
        <end position="25"/>
    </location>
</feature>
<dbReference type="Proteomes" id="UP000789901">
    <property type="component" value="Unassembled WGS sequence"/>
</dbReference>
<keyword evidence="1" id="KW-0472">Membrane</keyword>
<accession>A0ABN7UID1</accession>
<gene>
    <name evidence="2" type="ORF">GMARGA_LOCUS7044</name>
</gene>
<evidence type="ECO:0000313" key="2">
    <source>
        <dbReference type="EMBL" id="CAG8604405.1"/>
    </source>
</evidence>
<organism evidence="2 3">
    <name type="scientific">Gigaspora margarita</name>
    <dbReference type="NCBI Taxonomy" id="4874"/>
    <lineage>
        <taxon>Eukaryota</taxon>
        <taxon>Fungi</taxon>
        <taxon>Fungi incertae sedis</taxon>
        <taxon>Mucoromycota</taxon>
        <taxon>Glomeromycotina</taxon>
        <taxon>Glomeromycetes</taxon>
        <taxon>Diversisporales</taxon>
        <taxon>Gigasporaceae</taxon>
        <taxon>Gigaspora</taxon>
    </lineage>
</organism>
<proteinExistence type="predicted"/>
<keyword evidence="1" id="KW-1133">Transmembrane helix</keyword>
<name>A0ABN7UID1_GIGMA</name>
<evidence type="ECO:0000313" key="3">
    <source>
        <dbReference type="Proteomes" id="UP000789901"/>
    </source>
</evidence>
<keyword evidence="1" id="KW-0812">Transmembrane</keyword>
<comment type="caution">
    <text evidence="2">The sequence shown here is derived from an EMBL/GenBank/DDBJ whole genome shotgun (WGS) entry which is preliminary data.</text>
</comment>
<reference evidence="2 3" key="1">
    <citation type="submission" date="2021-06" db="EMBL/GenBank/DDBJ databases">
        <authorList>
            <person name="Kallberg Y."/>
            <person name="Tangrot J."/>
            <person name="Rosling A."/>
        </authorList>
    </citation>
    <scope>NUCLEOTIDE SEQUENCE [LARGE SCALE GENOMIC DNA]</scope>
    <source>
        <strain evidence="2 3">120-4 pot B 10/14</strain>
    </source>
</reference>
<dbReference type="EMBL" id="CAJVQB010003310">
    <property type="protein sequence ID" value="CAG8604405.1"/>
    <property type="molecule type" value="Genomic_DNA"/>
</dbReference>
<protein>
    <submittedName>
        <fullName evidence="2">6126_t:CDS:1</fullName>
    </submittedName>
</protein>
<sequence length="60" mass="7057">MLLYKIFIVTLVVINLLTYLTIALPNYESEKHKIKDDKLEEDELEKRRMQVKSANFGSLT</sequence>
<evidence type="ECO:0000256" key="1">
    <source>
        <dbReference type="SAM" id="Phobius"/>
    </source>
</evidence>